<organism evidence="2 3">
    <name type="scientific">Kangsaoukella pontilimi</name>
    <dbReference type="NCBI Taxonomy" id="2691042"/>
    <lineage>
        <taxon>Bacteria</taxon>
        <taxon>Pseudomonadati</taxon>
        <taxon>Pseudomonadota</taxon>
        <taxon>Alphaproteobacteria</taxon>
        <taxon>Rhodobacterales</taxon>
        <taxon>Paracoccaceae</taxon>
        <taxon>Kangsaoukella</taxon>
    </lineage>
</organism>
<name>A0A7C9MGC0_9RHOB</name>
<dbReference type="CDD" id="cd01324">
    <property type="entry name" value="cbb3_Oxidase_CcoQ"/>
    <property type="match status" value="1"/>
</dbReference>
<evidence type="ECO:0000313" key="3">
    <source>
        <dbReference type="Proteomes" id="UP000480350"/>
    </source>
</evidence>
<keyword evidence="1" id="KW-0812">Transmembrane</keyword>
<accession>A0A7C9MGC0</accession>
<keyword evidence="1" id="KW-1133">Transmembrane helix</keyword>
<reference evidence="2 3" key="1">
    <citation type="submission" date="2019-12" db="EMBL/GenBank/DDBJ databases">
        <authorList>
            <person name="Lee S.D."/>
        </authorList>
    </citation>
    <scope>NUCLEOTIDE SEQUENCE [LARGE SCALE GENOMIC DNA]</scope>
    <source>
        <strain evidence="2 3">GH1-50</strain>
    </source>
</reference>
<proteinExistence type="predicted"/>
<keyword evidence="1" id="KW-0472">Membrane</keyword>
<dbReference type="AlphaFoldDB" id="A0A7C9MGC0"/>
<feature type="transmembrane region" description="Helical" evidence="1">
    <location>
        <begin position="14"/>
        <end position="31"/>
    </location>
</feature>
<dbReference type="EMBL" id="WUPT01000003">
    <property type="protein sequence ID" value="MXQ09452.1"/>
    <property type="molecule type" value="Genomic_DNA"/>
</dbReference>
<reference evidence="2 3" key="2">
    <citation type="submission" date="2020-03" db="EMBL/GenBank/DDBJ databases">
        <title>Kangsaoukella pontilimi gen. nov., sp. nov., a new member of the family Rhodobacteraceae isolated from a tidal mudflat.</title>
        <authorList>
            <person name="Kim I.S."/>
        </authorList>
    </citation>
    <scope>NUCLEOTIDE SEQUENCE [LARGE SCALE GENOMIC DNA]</scope>
    <source>
        <strain evidence="2 3">GH1-50</strain>
    </source>
</reference>
<evidence type="ECO:0000313" key="2">
    <source>
        <dbReference type="EMBL" id="MXQ09452.1"/>
    </source>
</evidence>
<protein>
    <submittedName>
        <fullName evidence="2">CcoQ/FixQ family Cbb3-type cytochrome c oxidase assembly chaperone</fullName>
    </submittedName>
</protein>
<evidence type="ECO:0000256" key="1">
    <source>
        <dbReference type="SAM" id="Phobius"/>
    </source>
</evidence>
<dbReference type="RefSeq" id="WP_160765378.1">
    <property type="nucleotide sequence ID" value="NZ_WUPT01000003.1"/>
</dbReference>
<keyword evidence="3" id="KW-1185">Reference proteome</keyword>
<sequence>MDTYSLLREIADSWVLLALFAFFIGACLWAFRPGSRAVHRDTASIPFRHDDRPAAAGEEAER</sequence>
<dbReference type="Proteomes" id="UP000480350">
    <property type="component" value="Unassembled WGS sequence"/>
</dbReference>
<dbReference type="Pfam" id="PF05545">
    <property type="entry name" value="FixQ"/>
    <property type="match status" value="1"/>
</dbReference>
<gene>
    <name evidence="2" type="ORF">GQ651_16520</name>
</gene>
<dbReference type="InterPro" id="IPR008621">
    <property type="entry name" value="Cbb3-typ_cyt_oxidase_comp"/>
</dbReference>
<comment type="caution">
    <text evidence="2">The sequence shown here is derived from an EMBL/GenBank/DDBJ whole genome shotgun (WGS) entry which is preliminary data.</text>
</comment>